<protein>
    <recommendedName>
        <fullName evidence="4">Lipoprotein LpqS</fullName>
    </recommendedName>
</protein>
<gene>
    <name evidence="2" type="ORF">RHRU231_540016</name>
</gene>
<dbReference type="Pfam" id="PF26327">
    <property type="entry name" value="LpqS"/>
    <property type="match status" value="1"/>
</dbReference>
<keyword evidence="1" id="KW-1133">Transmembrane helix</keyword>
<dbReference type="EMBL" id="CCSD01000066">
    <property type="protein sequence ID" value="CDZ89669.1"/>
    <property type="molecule type" value="Genomic_DNA"/>
</dbReference>
<feature type="transmembrane region" description="Helical" evidence="1">
    <location>
        <begin position="12"/>
        <end position="34"/>
    </location>
</feature>
<evidence type="ECO:0000256" key="1">
    <source>
        <dbReference type="SAM" id="Phobius"/>
    </source>
</evidence>
<reference evidence="2 3" key="1">
    <citation type="journal article" date="2014" name="Genome Announc.">
        <title>Draft Genome Sequence of Propane- and Butane-Oxidizing Actinobacterium Rhodococcus ruber IEGM 231.</title>
        <authorList>
            <person name="Ivshina I.B."/>
            <person name="Kuyukina M.S."/>
            <person name="Krivoruchko A.V."/>
            <person name="Barbe V."/>
            <person name="Fischer C."/>
        </authorList>
    </citation>
    <scope>NUCLEOTIDE SEQUENCE [LARGE SCALE GENOMIC DNA]</scope>
</reference>
<evidence type="ECO:0000313" key="2">
    <source>
        <dbReference type="EMBL" id="CDZ89669.1"/>
    </source>
</evidence>
<keyword evidence="1" id="KW-0812">Transmembrane</keyword>
<accession>A0A098BLS4</accession>
<dbReference type="AlphaFoldDB" id="A0A098BLS4"/>
<dbReference type="RefSeq" id="WP_006946836.1">
    <property type="nucleotide sequence ID" value="NZ_JAINZV010000003.1"/>
</dbReference>
<dbReference type="Proteomes" id="UP000042997">
    <property type="component" value="Unassembled WGS sequence"/>
</dbReference>
<evidence type="ECO:0000313" key="3">
    <source>
        <dbReference type="Proteomes" id="UP000042997"/>
    </source>
</evidence>
<feature type="transmembrane region" description="Helical" evidence="1">
    <location>
        <begin position="86"/>
        <end position="105"/>
    </location>
</feature>
<keyword evidence="1" id="KW-0472">Membrane</keyword>
<dbReference type="InterPro" id="IPR058714">
    <property type="entry name" value="LpqS"/>
</dbReference>
<sequence length="137" mass="14409">MRARATFPRLRAAAAVVALYVLGFTLVPCGFAVAESHHLDRSHVVAVTGQSGDESAAGHAHVGDGVSPLGHHQEKLFVVPRPDSPLRPIAVVTGVAVMMLVLVALRQAPVGLRAPPAAPSPPHRGRAILRELCIDRC</sequence>
<organism evidence="2 3">
    <name type="scientific">Rhodococcus ruber</name>
    <dbReference type="NCBI Taxonomy" id="1830"/>
    <lineage>
        <taxon>Bacteria</taxon>
        <taxon>Bacillati</taxon>
        <taxon>Actinomycetota</taxon>
        <taxon>Actinomycetes</taxon>
        <taxon>Mycobacteriales</taxon>
        <taxon>Nocardiaceae</taxon>
        <taxon>Rhodococcus</taxon>
    </lineage>
</organism>
<evidence type="ECO:0008006" key="4">
    <source>
        <dbReference type="Google" id="ProtNLM"/>
    </source>
</evidence>
<proteinExistence type="predicted"/>
<name>A0A098BLS4_9NOCA</name>